<protein>
    <recommendedName>
        <fullName evidence="1">6-phosphogluconate dehydrogenase NADP-binding domain-containing protein</fullName>
    </recommendedName>
</protein>
<proteinExistence type="predicted"/>
<dbReference type="SUPFAM" id="SSF51735">
    <property type="entry name" value="NAD(P)-binding Rossmann-fold domains"/>
    <property type="match status" value="1"/>
</dbReference>
<reference evidence="2" key="2">
    <citation type="submission" date="2021-01" db="UniProtKB">
        <authorList>
            <consortium name="EnsemblPlants"/>
        </authorList>
    </citation>
    <scope>IDENTIFICATION</scope>
</reference>
<keyword evidence="3" id="KW-1185">Reference proteome</keyword>
<organism evidence="2 3">
    <name type="scientific">Quercus lobata</name>
    <name type="common">Valley oak</name>
    <dbReference type="NCBI Taxonomy" id="97700"/>
    <lineage>
        <taxon>Eukaryota</taxon>
        <taxon>Viridiplantae</taxon>
        <taxon>Streptophyta</taxon>
        <taxon>Embryophyta</taxon>
        <taxon>Tracheophyta</taxon>
        <taxon>Spermatophyta</taxon>
        <taxon>Magnoliopsida</taxon>
        <taxon>eudicotyledons</taxon>
        <taxon>Gunneridae</taxon>
        <taxon>Pentapetalae</taxon>
        <taxon>rosids</taxon>
        <taxon>fabids</taxon>
        <taxon>Fagales</taxon>
        <taxon>Fagaceae</taxon>
        <taxon>Quercus</taxon>
    </lineage>
</organism>
<dbReference type="InterPro" id="IPR006183">
    <property type="entry name" value="Pgluconate_DH"/>
</dbReference>
<evidence type="ECO:0000313" key="3">
    <source>
        <dbReference type="Proteomes" id="UP000594261"/>
    </source>
</evidence>
<evidence type="ECO:0000259" key="1">
    <source>
        <dbReference type="Pfam" id="PF03446"/>
    </source>
</evidence>
<dbReference type="EMBL" id="LRBV02000003">
    <property type="status" value="NOT_ANNOTATED_CDS"/>
    <property type="molecule type" value="Genomic_DNA"/>
</dbReference>
<dbReference type="PANTHER" id="PTHR11811">
    <property type="entry name" value="6-PHOSPHOGLUCONATE DEHYDROGENASE"/>
    <property type="match status" value="1"/>
</dbReference>
<accession>A0A7N2L4D2</accession>
<dbReference type="Gramene" id="QL03p007229:mrna">
    <property type="protein sequence ID" value="QL03p007229:mrna"/>
    <property type="gene ID" value="QL03p007229"/>
</dbReference>
<sequence>MRSRIKRHQYYKTEPFGILEAGSPVDQIIAAVSSFMEPGDSIIDGGNKWYLNTERRIEQASLQGLLYLGMGISGGEEGARYSPSLMPDTVLRWYTTELNTASGIAASWNIASGIADIFAEWNRGGLERPD</sequence>
<dbReference type="GO" id="GO:0050661">
    <property type="term" value="F:NADP binding"/>
    <property type="evidence" value="ECO:0007669"/>
    <property type="project" value="InterPro"/>
</dbReference>
<dbReference type="EnsemblPlants" id="QL03p007229:mrna">
    <property type="protein sequence ID" value="QL03p007229:mrna"/>
    <property type="gene ID" value="QL03p007229"/>
</dbReference>
<dbReference type="Pfam" id="PF03446">
    <property type="entry name" value="NAD_binding_2"/>
    <property type="match status" value="1"/>
</dbReference>
<dbReference type="GO" id="GO:0004616">
    <property type="term" value="F:phosphogluconate dehydrogenase (decarboxylating) activity"/>
    <property type="evidence" value="ECO:0007669"/>
    <property type="project" value="InterPro"/>
</dbReference>
<dbReference type="InParanoid" id="A0A7N2L4D2"/>
<dbReference type="PRINTS" id="PR00076">
    <property type="entry name" value="6PGDHDRGNASE"/>
</dbReference>
<evidence type="ECO:0000313" key="2">
    <source>
        <dbReference type="EnsemblPlants" id="QL03p007229:mrna"/>
    </source>
</evidence>
<dbReference type="InterPro" id="IPR036291">
    <property type="entry name" value="NAD(P)-bd_dom_sf"/>
</dbReference>
<feature type="domain" description="6-phosphogluconate dehydrogenase NADP-binding" evidence="1">
    <location>
        <begin position="18"/>
        <end position="87"/>
    </location>
</feature>
<dbReference type="Gene3D" id="3.40.50.720">
    <property type="entry name" value="NAD(P)-binding Rossmann-like Domain"/>
    <property type="match status" value="1"/>
</dbReference>
<name>A0A7N2L4D2_QUELO</name>
<dbReference type="Proteomes" id="UP000594261">
    <property type="component" value="Chromosome 3"/>
</dbReference>
<reference evidence="2 3" key="1">
    <citation type="journal article" date="2016" name="G3 (Bethesda)">
        <title>First Draft Assembly and Annotation of the Genome of a California Endemic Oak Quercus lobata Nee (Fagaceae).</title>
        <authorList>
            <person name="Sork V.L."/>
            <person name="Fitz-Gibbon S.T."/>
            <person name="Puiu D."/>
            <person name="Crepeau M."/>
            <person name="Gugger P.F."/>
            <person name="Sherman R."/>
            <person name="Stevens K."/>
            <person name="Langley C.H."/>
            <person name="Pellegrini M."/>
            <person name="Salzberg S.L."/>
        </authorList>
    </citation>
    <scope>NUCLEOTIDE SEQUENCE [LARGE SCALE GENOMIC DNA]</scope>
    <source>
        <strain evidence="2 3">cv. SW786</strain>
    </source>
</reference>
<dbReference type="InterPro" id="IPR006115">
    <property type="entry name" value="6PGDH_NADP-bd"/>
</dbReference>
<dbReference type="AlphaFoldDB" id="A0A7N2L4D2"/>